<evidence type="ECO:0008006" key="3">
    <source>
        <dbReference type="Google" id="ProtNLM"/>
    </source>
</evidence>
<accession>A0A0C3BXA5</accession>
<feature type="non-terminal residue" evidence="1">
    <location>
        <position position="1"/>
    </location>
</feature>
<reference evidence="1 2" key="1">
    <citation type="submission" date="2014-04" db="EMBL/GenBank/DDBJ databases">
        <authorList>
            <consortium name="DOE Joint Genome Institute"/>
            <person name="Kuo A."/>
            <person name="Gay G."/>
            <person name="Dore J."/>
            <person name="Kohler A."/>
            <person name="Nagy L.G."/>
            <person name="Floudas D."/>
            <person name="Copeland A."/>
            <person name="Barry K.W."/>
            <person name="Cichocki N."/>
            <person name="Veneault-Fourrey C."/>
            <person name="LaButti K."/>
            <person name="Lindquist E.A."/>
            <person name="Lipzen A."/>
            <person name="Lundell T."/>
            <person name="Morin E."/>
            <person name="Murat C."/>
            <person name="Sun H."/>
            <person name="Tunlid A."/>
            <person name="Henrissat B."/>
            <person name="Grigoriev I.V."/>
            <person name="Hibbett D.S."/>
            <person name="Martin F."/>
            <person name="Nordberg H.P."/>
            <person name="Cantor M.N."/>
            <person name="Hua S.X."/>
        </authorList>
    </citation>
    <scope>NUCLEOTIDE SEQUENCE [LARGE SCALE GENOMIC DNA]</scope>
    <source>
        <strain evidence="2">h7</strain>
    </source>
</reference>
<dbReference type="OrthoDB" id="3184970at2759"/>
<dbReference type="HOGENOM" id="CLU_1566623_0_0_1"/>
<proteinExistence type="predicted"/>
<keyword evidence="2" id="KW-1185">Reference proteome</keyword>
<evidence type="ECO:0000313" key="1">
    <source>
        <dbReference type="EMBL" id="KIM36669.1"/>
    </source>
</evidence>
<dbReference type="Proteomes" id="UP000053424">
    <property type="component" value="Unassembled WGS sequence"/>
</dbReference>
<organism evidence="1 2">
    <name type="scientific">Hebeloma cylindrosporum</name>
    <dbReference type="NCBI Taxonomy" id="76867"/>
    <lineage>
        <taxon>Eukaryota</taxon>
        <taxon>Fungi</taxon>
        <taxon>Dikarya</taxon>
        <taxon>Basidiomycota</taxon>
        <taxon>Agaricomycotina</taxon>
        <taxon>Agaricomycetes</taxon>
        <taxon>Agaricomycetidae</taxon>
        <taxon>Agaricales</taxon>
        <taxon>Agaricineae</taxon>
        <taxon>Hymenogastraceae</taxon>
        <taxon>Hebeloma</taxon>
    </lineage>
</organism>
<dbReference type="Gene3D" id="3.30.710.10">
    <property type="entry name" value="Potassium Channel Kv1.1, Chain A"/>
    <property type="match status" value="1"/>
</dbReference>
<protein>
    <recommendedName>
        <fullName evidence="3">BTB domain-containing protein</fullName>
    </recommendedName>
</protein>
<dbReference type="InterPro" id="IPR011333">
    <property type="entry name" value="SKP1/BTB/POZ_sf"/>
</dbReference>
<name>A0A0C3BXA5_HEBCY</name>
<gene>
    <name evidence="1" type="ORF">M413DRAFT_77880</name>
</gene>
<dbReference type="EMBL" id="KN831803">
    <property type="protein sequence ID" value="KIM36669.1"/>
    <property type="molecule type" value="Genomic_DNA"/>
</dbReference>
<dbReference type="AlphaFoldDB" id="A0A0C3BXA5"/>
<sequence>AADADLTFLSNDSVLFKVHRKNLDMLSEGFAAPARVSGEGEIVQLVESAAVLELLFQYVYPQWQPKLELVEVLNGLAEAVEKYQVYPALENCKTSMQAAIDHPVEVLEYAIKHGYKDLVPEAGLLAVPADPLRVLICAHREGLDDLMNRAAVEAIATPPDMLPRSFQGRCC</sequence>
<dbReference type="STRING" id="686832.A0A0C3BXA5"/>
<reference evidence="2" key="2">
    <citation type="submission" date="2015-01" db="EMBL/GenBank/DDBJ databases">
        <title>Evolutionary Origins and Diversification of the Mycorrhizal Mutualists.</title>
        <authorList>
            <consortium name="DOE Joint Genome Institute"/>
            <consortium name="Mycorrhizal Genomics Consortium"/>
            <person name="Kohler A."/>
            <person name="Kuo A."/>
            <person name="Nagy L.G."/>
            <person name="Floudas D."/>
            <person name="Copeland A."/>
            <person name="Barry K.W."/>
            <person name="Cichocki N."/>
            <person name="Veneault-Fourrey C."/>
            <person name="LaButti K."/>
            <person name="Lindquist E.A."/>
            <person name="Lipzen A."/>
            <person name="Lundell T."/>
            <person name="Morin E."/>
            <person name="Murat C."/>
            <person name="Riley R."/>
            <person name="Ohm R."/>
            <person name="Sun H."/>
            <person name="Tunlid A."/>
            <person name="Henrissat B."/>
            <person name="Grigoriev I.V."/>
            <person name="Hibbett D.S."/>
            <person name="Martin F."/>
        </authorList>
    </citation>
    <scope>NUCLEOTIDE SEQUENCE [LARGE SCALE GENOMIC DNA]</scope>
    <source>
        <strain evidence="2">h7</strain>
    </source>
</reference>
<evidence type="ECO:0000313" key="2">
    <source>
        <dbReference type="Proteomes" id="UP000053424"/>
    </source>
</evidence>